<dbReference type="STRING" id="655355.SAMN05216283_10829"/>
<keyword evidence="2 13" id="KW-0645">Protease</keyword>
<dbReference type="AlphaFoldDB" id="A0A1I2JAN8"/>
<dbReference type="InterPro" id="IPR027057">
    <property type="entry name" value="CAXX_Prtase_1"/>
</dbReference>
<dbReference type="Pfam" id="PF01435">
    <property type="entry name" value="Peptidase_M48"/>
    <property type="match status" value="1"/>
</dbReference>
<feature type="binding site" evidence="12">
    <location>
        <position position="352"/>
    </location>
    <ligand>
        <name>Zn(2+)</name>
        <dbReference type="ChEBI" id="CHEBI:29105"/>
        <note>catalytic</note>
    </ligand>
</feature>
<evidence type="ECO:0000259" key="16">
    <source>
        <dbReference type="Pfam" id="PF16491"/>
    </source>
</evidence>
<keyword evidence="6" id="KW-0256">Endoplasmic reticulum</keyword>
<dbReference type="InterPro" id="IPR001915">
    <property type="entry name" value="Peptidase_M48"/>
</dbReference>
<keyword evidence="18" id="KW-1185">Reference proteome</keyword>
<name>A0A1I2JAN8_9BACT</name>
<dbReference type="CDD" id="cd07343">
    <property type="entry name" value="M48A_Zmpste24p_like"/>
    <property type="match status" value="1"/>
</dbReference>
<feature type="binding site" evidence="12">
    <location>
        <position position="278"/>
    </location>
    <ligand>
        <name>Zn(2+)</name>
        <dbReference type="ChEBI" id="CHEBI:29105"/>
        <note>catalytic</note>
    </ligand>
</feature>
<feature type="transmembrane region" description="Helical" evidence="14">
    <location>
        <begin position="6"/>
        <end position="22"/>
    </location>
</feature>
<feature type="transmembrane region" description="Helical" evidence="14">
    <location>
        <begin position="284"/>
        <end position="306"/>
    </location>
</feature>
<keyword evidence="8 14" id="KW-1133">Transmembrane helix</keyword>
<evidence type="ECO:0000256" key="9">
    <source>
        <dbReference type="ARBA" id="ARBA00023049"/>
    </source>
</evidence>
<evidence type="ECO:0000256" key="7">
    <source>
        <dbReference type="ARBA" id="ARBA00022833"/>
    </source>
</evidence>
<keyword evidence="7 12" id="KW-0862">Zinc</keyword>
<dbReference type="GO" id="GO:0071586">
    <property type="term" value="P:CAAX-box protein processing"/>
    <property type="evidence" value="ECO:0007669"/>
    <property type="project" value="InterPro"/>
</dbReference>
<comment type="cofactor">
    <cofactor evidence="12 13">
        <name>Zn(2+)</name>
        <dbReference type="ChEBI" id="CHEBI:29105"/>
    </cofactor>
    <text evidence="12 13">Binds 1 zinc ion per subunit.</text>
</comment>
<evidence type="ECO:0000256" key="6">
    <source>
        <dbReference type="ARBA" id="ARBA00022824"/>
    </source>
</evidence>
<feature type="active site" evidence="11">
    <location>
        <position position="275"/>
    </location>
</feature>
<feature type="transmembrane region" description="Helical" evidence="14">
    <location>
        <begin position="172"/>
        <end position="191"/>
    </location>
</feature>
<keyword evidence="3 14" id="KW-0812">Transmembrane</keyword>
<evidence type="ECO:0000256" key="2">
    <source>
        <dbReference type="ARBA" id="ARBA00022670"/>
    </source>
</evidence>
<feature type="active site" description="Proton donor" evidence="11">
    <location>
        <position position="356"/>
    </location>
</feature>
<dbReference type="RefSeq" id="WP_093920547.1">
    <property type="nucleotide sequence ID" value="NZ_FONW01000008.1"/>
</dbReference>
<keyword evidence="10 14" id="KW-0472">Membrane</keyword>
<dbReference type="InterPro" id="IPR032456">
    <property type="entry name" value="Peptidase_M48_N"/>
</dbReference>
<comment type="subcellular location">
    <subcellularLocation>
        <location evidence="1">Endoplasmic reticulum membrane</location>
        <topology evidence="1">Multi-pass membrane protein</topology>
    </subcellularLocation>
</comment>
<keyword evidence="4 12" id="KW-0479">Metal-binding</keyword>
<dbReference type="PANTHER" id="PTHR10120">
    <property type="entry name" value="CAAX PRENYL PROTEASE 1"/>
    <property type="match status" value="1"/>
</dbReference>
<evidence type="ECO:0000256" key="10">
    <source>
        <dbReference type="ARBA" id="ARBA00023136"/>
    </source>
</evidence>
<organism evidence="17 18">
    <name type="scientific">Sunxiuqinia elliptica</name>
    <dbReference type="NCBI Taxonomy" id="655355"/>
    <lineage>
        <taxon>Bacteria</taxon>
        <taxon>Pseudomonadati</taxon>
        <taxon>Bacteroidota</taxon>
        <taxon>Bacteroidia</taxon>
        <taxon>Marinilabiliales</taxon>
        <taxon>Prolixibacteraceae</taxon>
        <taxon>Sunxiuqinia</taxon>
    </lineage>
</organism>
<evidence type="ECO:0000256" key="4">
    <source>
        <dbReference type="ARBA" id="ARBA00022723"/>
    </source>
</evidence>
<dbReference type="GO" id="GO:0004222">
    <property type="term" value="F:metalloendopeptidase activity"/>
    <property type="evidence" value="ECO:0007669"/>
    <property type="project" value="InterPro"/>
</dbReference>
<comment type="similarity">
    <text evidence="13">Belongs to the peptidase M48 family.</text>
</comment>
<protein>
    <submittedName>
        <fullName evidence="17">STE24 endopeptidase</fullName>
    </submittedName>
</protein>
<dbReference type="FunFam" id="3.30.2010.10:FF:000002">
    <property type="entry name" value="CAAX prenyl protease"/>
    <property type="match status" value="1"/>
</dbReference>
<feature type="transmembrane region" description="Helical" evidence="14">
    <location>
        <begin position="326"/>
        <end position="347"/>
    </location>
</feature>
<feature type="binding site" evidence="12">
    <location>
        <position position="274"/>
    </location>
    <ligand>
        <name>Zn(2+)</name>
        <dbReference type="ChEBI" id="CHEBI:29105"/>
        <note>catalytic</note>
    </ligand>
</feature>
<evidence type="ECO:0000256" key="1">
    <source>
        <dbReference type="ARBA" id="ARBA00004477"/>
    </source>
</evidence>
<evidence type="ECO:0000256" key="12">
    <source>
        <dbReference type="PIRSR" id="PIRSR627057-2"/>
    </source>
</evidence>
<evidence type="ECO:0000313" key="17">
    <source>
        <dbReference type="EMBL" id="SFF50903.1"/>
    </source>
</evidence>
<keyword evidence="9 13" id="KW-0482">Metalloprotease</keyword>
<dbReference type="Proteomes" id="UP000198964">
    <property type="component" value="Unassembled WGS sequence"/>
</dbReference>
<feature type="domain" description="Peptidase M48" evidence="15">
    <location>
        <begin position="204"/>
        <end position="408"/>
    </location>
</feature>
<feature type="domain" description="CAAX prenyl protease 1 N-terminal" evidence="16">
    <location>
        <begin position="30"/>
        <end position="201"/>
    </location>
</feature>
<dbReference type="EMBL" id="FONW01000008">
    <property type="protein sequence ID" value="SFF50903.1"/>
    <property type="molecule type" value="Genomic_DNA"/>
</dbReference>
<dbReference type="Gene3D" id="3.30.2010.10">
    <property type="entry name" value="Metalloproteases ('zincins'), catalytic domain"/>
    <property type="match status" value="1"/>
</dbReference>
<reference evidence="17 18" key="1">
    <citation type="submission" date="2016-10" db="EMBL/GenBank/DDBJ databases">
        <authorList>
            <person name="de Groot N.N."/>
        </authorList>
    </citation>
    <scope>NUCLEOTIDE SEQUENCE [LARGE SCALE GENOMIC DNA]</scope>
    <source>
        <strain evidence="17 18">CGMCC 1.9156</strain>
    </source>
</reference>
<evidence type="ECO:0000256" key="13">
    <source>
        <dbReference type="RuleBase" id="RU003983"/>
    </source>
</evidence>
<evidence type="ECO:0000259" key="15">
    <source>
        <dbReference type="Pfam" id="PF01435"/>
    </source>
</evidence>
<feature type="transmembrane region" description="Helical" evidence="14">
    <location>
        <begin position="67"/>
        <end position="88"/>
    </location>
</feature>
<feature type="transmembrane region" description="Helical" evidence="14">
    <location>
        <begin position="94"/>
        <end position="113"/>
    </location>
</feature>
<evidence type="ECO:0000256" key="3">
    <source>
        <dbReference type="ARBA" id="ARBA00022692"/>
    </source>
</evidence>
<evidence type="ECO:0000256" key="11">
    <source>
        <dbReference type="PIRSR" id="PIRSR627057-1"/>
    </source>
</evidence>
<proteinExistence type="inferred from homology"/>
<keyword evidence="5 13" id="KW-0378">Hydrolase</keyword>
<accession>A0A1I2JAN8</accession>
<dbReference type="Pfam" id="PF16491">
    <property type="entry name" value="Peptidase_M48_N"/>
    <property type="match status" value="1"/>
</dbReference>
<evidence type="ECO:0000256" key="8">
    <source>
        <dbReference type="ARBA" id="ARBA00022989"/>
    </source>
</evidence>
<gene>
    <name evidence="17" type="ORF">SAMN05216283_10829</name>
</gene>
<evidence type="ECO:0000313" key="18">
    <source>
        <dbReference type="Proteomes" id="UP000198964"/>
    </source>
</evidence>
<sequence length="413" mass="46653">MTTLFWIILGILVFDFILERWLDYLNTTKWSTSLPDEVKGIYDEEKYRKQQAYSKTNHRFGMLTSSYSFLLIVLMLFFEGFALINGWATNISTSPIWSALLFFGILFFASDLLNTPFDWYATFVIEEKYGFNKTTIKTYLADKLKGWLLGAIIGGGLLALIIFIYLKTGEWFWLYVWAVISGFSIFMAMFYSSLIVPLFNKQTPLEDGELKQAIQAFASKVGFKLDNIFVIDGSKRSTKANAYFTGLGSKKRIVLYDTLIKDMSTEELVAVLAHEIGHYKKKHIVWSLLLGIIQTGLMLFIFSLFIDSPALSEALGVKTPSFHIGLIAFGILYSPLSSLIGIGMNIFSRKNEYEADAFAASHYSGTALANALKKLSVQNLSNLRPHPAYVFVHYSHPTLLQRLSALSKVQANS</sequence>
<dbReference type="GO" id="GO:0046872">
    <property type="term" value="F:metal ion binding"/>
    <property type="evidence" value="ECO:0007669"/>
    <property type="project" value="UniProtKB-KW"/>
</dbReference>
<evidence type="ECO:0000256" key="14">
    <source>
        <dbReference type="SAM" id="Phobius"/>
    </source>
</evidence>
<evidence type="ECO:0000256" key="5">
    <source>
        <dbReference type="ARBA" id="ARBA00022801"/>
    </source>
</evidence>
<feature type="transmembrane region" description="Helical" evidence="14">
    <location>
        <begin position="147"/>
        <end position="166"/>
    </location>
</feature>